<feature type="signal peptide" evidence="2">
    <location>
        <begin position="1"/>
        <end position="24"/>
    </location>
</feature>
<keyword evidence="4" id="KW-1185">Reference proteome</keyword>
<sequence length="122" mass="12614">MRSITMRLFLLATALLALPAPASALCRCTCIRGEMKAICQETDLTVPICQGLCETTIRQERVIIPLAGGRQAFEPAQSTNPAPGGLVSPDLSLDTNPNGTQLGTPSQLSGSVGSSLSSGSGR</sequence>
<dbReference type="Proteomes" id="UP001355206">
    <property type="component" value="Unassembled WGS sequence"/>
</dbReference>
<evidence type="ECO:0000313" key="3">
    <source>
        <dbReference type="EMBL" id="MEE7493046.1"/>
    </source>
</evidence>
<comment type="caution">
    <text evidence="3">The sequence shown here is derived from an EMBL/GenBank/DDBJ whole genome shotgun (WGS) entry which is preliminary data.</text>
</comment>
<evidence type="ECO:0000313" key="4">
    <source>
        <dbReference type="Proteomes" id="UP001355206"/>
    </source>
</evidence>
<keyword evidence="2" id="KW-0732">Signal</keyword>
<evidence type="ECO:0000256" key="1">
    <source>
        <dbReference type="SAM" id="MobiDB-lite"/>
    </source>
</evidence>
<reference evidence="3 4" key="1">
    <citation type="journal article" date="2012" name="Genet. Mol. Biol.">
        <title>Analysis of 16S rRNA and mxaF genes revealing insights into Methylobacterium niche-specific plant association.</title>
        <authorList>
            <person name="Dourado M.N."/>
            <person name="Andreote F.D."/>
            <person name="Dini-Andreote F."/>
            <person name="Conti R."/>
            <person name="Araujo J.M."/>
            <person name="Araujo W.L."/>
        </authorList>
    </citation>
    <scope>NUCLEOTIDE SEQUENCE [LARGE SCALE GENOMIC DNA]</scope>
    <source>
        <strain evidence="3 4">TC3-10</strain>
    </source>
</reference>
<accession>A0ABU7TUD0</accession>
<name>A0ABU7TUD0_9HYPH</name>
<gene>
    <name evidence="3" type="ORF">MOTC310_22300</name>
</gene>
<feature type="compositionally biased region" description="Low complexity" evidence="1">
    <location>
        <begin position="106"/>
        <end position="122"/>
    </location>
</feature>
<organism evidence="3 4">
    <name type="scientific">Methylobacterium oryzae</name>
    <dbReference type="NCBI Taxonomy" id="334852"/>
    <lineage>
        <taxon>Bacteria</taxon>
        <taxon>Pseudomonadati</taxon>
        <taxon>Pseudomonadota</taxon>
        <taxon>Alphaproteobacteria</taxon>
        <taxon>Hyphomicrobiales</taxon>
        <taxon>Methylobacteriaceae</taxon>
        <taxon>Methylobacterium</taxon>
    </lineage>
</organism>
<proteinExistence type="predicted"/>
<feature type="region of interest" description="Disordered" evidence="1">
    <location>
        <begin position="73"/>
        <end position="122"/>
    </location>
</feature>
<evidence type="ECO:0000256" key="2">
    <source>
        <dbReference type="SAM" id="SignalP"/>
    </source>
</evidence>
<feature type="chain" id="PRO_5047535253" evidence="2">
    <location>
        <begin position="25"/>
        <end position="122"/>
    </location>
</feature>
<protein>
    <submittedName>
        <fullName evidence="3">Uncharacterized protein</fullName>
    </submittedName>
</protein>
<dbReference type="EMBL" id="MLCA01000010">
    <property type="protein sequence ID" value="MEE7493046.1"/>
    <property type="molecule type" value="Genomic_DNA"/>
</dbReference>
<feature type="compositionally biased region" description="Polar residues" evidence="1">
    <location>
        <begin position="93"/>
        <end position="105"/>
    </location>
</feature>